<dbReference type="Proteomes" id="UP000095281">
    <property type="component" value="Unplaced"/>
</dbReference>
<name>A0A1I8BC63_MELHA</name>
<evidence type="ECO:0000313" key="1">
    <source>
        <dbReference type="Proteomes" id="UP000095281"/>
    </source>
</evidence>
<evidence type="ECO:0000313" key="2">
    <source>
        <dbReference type="WBParaSite" id="MhA1_Contig18.frz3.gene17"/>
    </source>
</evidence>
<organism evidence="1 2">
    <name type="scientific">Meloidogyne hapla</name>
    <name type="common">Root-knot nematode worm</name>
    <dbReference type="NCBI Taxonomy" id="6305"/>
    <lineage>
        <taxon>Eukaryota</taxon>
        <taxon>Metazoa</taxon>
        <taxon>Ecdysozoa</taxon>
        <taxon>Nematoda</taxon>
        <taxon>Chromadorea</taxon>
        <taxon>Rhabditida</taxon>
        <taxon>Tylenchina</taxon>
        <taxon>Tylenchomorpha</taxon>
        <taxon>Tylenchoidea</taxon>
        <taxon>Meloidogynidae</taxon>
        <taxon>Meloidogyninae</taxon>
        <taxon>Meloidogyne</taxon>
    </lineage>
</organism>
<proteinExistence type="predicted"/>
<dbReference type="AlphaFoldDB" id="A0A1I8BC63"/>
<accession>A0A1I8BC63</accession>
<keyword evidence="1" id="KW-1185">Reference proteome</keyword>
<protein>
    <submittedName>
        <fullName evidence="2">Uncharacterized protein</fullName>
    </submittedName>
</protein>
<sequence length="75" mass="8590">MTSDSSPISTEDEFVYLNRPKTKEIGTMTVKMDLIPKAEIEDVNLIIVLKLFNELVKELFNKLKNGAIIAMDWVF</sequence>
<dbReference type="WBParaSite" id="MhA1_Contig18.frz3.gene17">
    <property type="protein sequence ID" value="MhA1_Contig18.frz3.gene17"/>
    <property type="gene ID" value="MhA1_Contig18.frz3.gene17"/>
</dbReference>
<reference evidence="2" key="1">
    <citation type="submission" date="2016-11" db="UniProtKB">
        <authorList>
            <consortium name="WormBaseParasite"/>
        </authorList>
    </citation>
    <scope>IDENTIFICATION</scope>
</reference>